<keyword evidence="6" id="KW-0119">Carbohydrate metabolism</keyword>
<feature type="region of interest" description="Disordered" evidence="7">
    <location>
        <begin position="13"/>
        <end position="32"/>
    </location>
</feature>
<feature type="domain" description="Glycosyl transferase family 1" evidence="8">
    <location>
        <begin position="497"/>
        <end position="667"/>
    </location>
</feature>
<sequence>MIENKPLHLLGGNPHVAGDITPPSRVPTPLRGTPKSLRPYVYALMAFKHGRDFQAKQSIHRTRRLSQLAARDGPFAPALTTLYAGISAVFSDSHTAVVAVAVHDNTYLLDFSVKNVELNGGLEQGEDRIADYVVKELESYEHNNLAKFVGAGLPNELLARAPKLCSRLWLELDIVPIANLPELEEAEARRARAFWSAKCVDEQADSMARKCIMHFGPSLAPILQVGYRGVVQVDAGEQVHILSVEDFKTTCDAPTWDAMIHYVISLKKMGTKIAFFSSTPQGGGVALMRHALVRLANVLGVDLTWYVPKPKPGVFRITKTVHNILQGVAEPGVFITAEEKKTLTEWIEDNAKRYWLSPGGPLIPPEEGGADVIFIDDPQMPGLIPLIKKITPNRPVLYRSHIQIRSDLAMTPNSPQSDIWQFLWSNIQHADMFISHPIPSFVPANVPSAKVAYLPATTDWLDGLNKDMNEWDQGYYGHLYNEQCHAIRMTELRWPFKKYIVQVARFDPAKGIPTVIESYAEFRRQLAKHFPKIEPPQLVICGNGSVDDPDGTMIYDQTMSQIELRFPHLLSSISVMRLAPNDQLLNTLLSASHIVLQLSTREGFEVKVSEAIHKGKPVIATNCGGIPLQVQHRKNGYLVEPGDWKAVAKHLLDLWTDEKLYAEMSAFAAVSVSDEVGTVGNALSWFYLADKWANGKGIVPKGRWVNDLARNEAGFPYKEGEKQLPRDFCLGRVYD</sequence>
<dbReference type="Pfam" id="PF21269">
    <property type="entry name" value="TreT_GT1"/>
    <property type="match status" value="1"/>
</dbReference>
<dbReference type="Pfam" id="PF00534">
    <property type="entry name" value="Glycos_transf_1"/>
    <property type="match status" value="1"/>
</dbReference>
<dbReference type="InterPro" id="IPR049438">
    <property type="entry name" value="TreT_GT1"/>
</dbReference>
<dbReference type="EMBL" id="FJOG01000011">
    <property type="protein sequence ID" value="CZR58152.1"/>
    <property type="molecule type" value="Genomic_DNA"/>
</dbReference>
<evidence type="ECO:0000256" key="2">
    <source>
        <dbReference type="ARBA" id="ARBA00011738"/>
    </source>
</evidence>
<evidence type="ECO:0000259" key="9">
    <source>
        <dbReference type="Pfam" id="PF21269"/>
    </source>
</evidence>
<dbReference type="CDD" id="cd03792">
    <property type="entry name" value="GT4_trehalose_phosphorylase"/>
    <property type="match status" value="1"/>
</dbReference>
<proteinExistence type="inferred from homology"/>
<accession>A0A1L7WZF6</accession>
<evidence type="ECO:0000256" key="7">
    <source>
        <dbReference type="SAM" id="MobiDB-lite"/>
    </source>
</evidence>
<dbReference type="OrthoDB" id="937291at2759"/>
<dbReference type="PANTHER" id="PTHR47779">
    <property type="entry name" value="SYNTHASE (CCG-9), PUTATIVE (AFU_ORTHOLOGUE AFUA_3G12100)-RELATED"/>
    <property type="match status" value="1"/>
</dbReference>
<reference evidence="10 11" key="1">
    <citation type="submission" date="2016-03" db="EMBL/GenBank/DDBJ databases">
        <authorList>
            <person name="Ploux O."/>
        </authorList>
    </citation>
    <scope>NUCLEOTIDE SEQUENCE [LARGE SCALE GENOMIC DNA]</scope>
    <source>
        <strain evidence="10 11">UAMH 11012</strain>
    </source>
</reference>
<keyword evidence="4" id="KW-0328">Glycosyltransferase</keyword>
<feature type="domain" description="Trehalose synthase N-terminal" evidence="9">
    <location>
        <begin position="276"/>
        <end position="441"/>
    </location>
</feature>
<dbReference type="STRING" id="576137.A0A1L7WZF6"/>
<evidence type="ECO:0000313" key="11">
    <source>
        <dbReference type="Proteomes" id="UP000184330"/>
    </source>
</evidence>
<dbReference type="PANTHER" id="PTHR47779:SF1">
    <property type="entry name" value="SYNTHASE (CCG-9), PUTATIVE (AFU_ORTHOLOGUE AFUA_3G12100)-RELATED"/>
    <property type="match status" value="1"/>
</dbReference>
<gene>
    <name evidence="10" type="ORF">PAC_08043</name>
</gene>
<keyword evidence="11" id="KW-1185">Reference proteome</keyword>
<dbReference type="AlphaFoldDB" id="A0A1L7WZF6"/>
<dbReference type="Gene3D" id="3.40.50.2000">
    <property type="entry name" value="Glycogen Phosphorylase B"/>
    <property type="match status" value="2"/>
</dbReference>
<comment type="similarity">
    <text evidence="1">Belongs to the glycosyltransferase group 1 family. Glycosyltransferase 4 subfamily.</text>
</comment>
<evidence type="ECO:0000256" key="3">
    <source>
        <dbReference type="ARBA" id="ARBA00022526"/>
    </source>
</evidence>
<evidence type="ECO:0000259" key="8">
    <source>
        <dbReference type="Pfam" id="PF00534"/>
    </source>
</evidence>
<organism evidence="10 11">
    <name type="scientific">Phialocephala subalpina</name>
    <dbReference type="NCBI Taxonomy" id="576137"/>
    <lineage>
        <taxon>Eukaryota</taxon>
        <taxon>Fungi</taxon>
        <taxon>Dikarya</taxon>
        <taxon>Ascomycota</taxon>
        <taxon>Pezizomycotina</taxon>
        <taxon>Leotiomycetes</taxon>
        <taxon>Helotiales</taxon>
        <taxon>Mollisiaceae</taxon>
        <taxon>Phialocephala</taxon>
        <taxon>Phialocephala fortinii species complex</taxon>
    </lineage>
</organism>
<evidence type="ECO:0000256" key="4">
    <source>
        <dbReference type="ARBA" id="ARBA00022676"/>
    </source>
</evidence>
<keyword evidence="5" id="KW-0808">Transferase</keyword>
<keyword evidence="3" id="KW-0313">Glucose metabolism</keyword>
<dbReference type="SUPFAM" id="SSF53756">
    <property type="entry name" value="UDP-Glycosyltransferase/glycogen phosphorylase"/>
    <property type="match status" value="1"/>
</dbReference>
<evidence type="ECO:0000313" key="10">
    <source>
        <dbReference type="EMBL" id="CZR58152.1"/>
    </source>
</evidence>
<name>A0A1L7WZF6_9HELO</name>
<dbReference type="GO" id="GO:0006006">
    <property type="term" value="P:glucose metabolic process"/>
    <property type="evidence" value="ECO:0007669"/>
    <property type="project" value="UniProtKB-KW"/>
</dbReference>
<dbReference type="InterPro" id="IPR001296">
    <property type="entry name" value="Glyco_trans_1"/>
</dbReference>
<comment type="subunit">
    <text evidence="2">Homodimer.</text>
</comment>
<protein>
    <submittedName>
        <fullName evidence="10">Probable trehalose synthase [clock-controlled gene-9]</fullName>
    </submittedName>
</protein>
<dbReference type="Proteomes" id="UP000184330">
    <property type="component" value="Unassembled WGS sequence"/>
</dbReference>
<dbReference type="GO" id="GO:0016757">
    <property type="term" value="F:glycosyltransferase activity"/>
    <property type="evidence" value="ECO:0007669"/>
    <property type="project" value="UniProtKB-KW"/>
</dbReference>
<evidence type="ECO:0000256" key="5">
    <source>
        <dbReference type="ARBA" id="ARBA00022679"/>
    </source>
</evidence>
<dbReference type="InterPro" id="IPR052078">
    <property type="entry name" value="Trehalose_Metab_GTase"/>
</dbReference>
<evidence type="ECO:0000256" key="1">
    <source>
        <dbReference type="ARBA" id="ARBA00009481"/>
    </source>
</evidence>
<evidence type="ECO:0000256" key="6">
    <source>
        <dbReference type="ARBA" id="ARBA00023277"/>
    </source>
</evidence>